<dbReference type="Proteomes" id="UP000697995">
    <property type="component" value="Unassembled WGS sequence"/>
</dbReference>
<evidence type="ECO:0000313" key="2">
    <source>
        <dbReference type="EMBL" id="MBK1660355.1"/>
    </source>
</evidence>
<dbReference type="Pfam" id="PF21818">
    <property type="entry name" value="DUF6884"/>
    <property type="match status" value="1"/>
</dbReference>
<keyword evidence="3" id="KW-1185">Reference proteome</keyword>
<feature type="domain" description="DUF6884" evidence="1">
    <location>
        <begin position="6"/>
        <end position="137"/>
    </location>
</feature>
<accession>A0ABS1D1P4</accession>
<dbReference type="InterPro" id="IPR049251">
    <property type="entry name" value="DUF6884"/>
</dbReference>
<gene>
    <name evidence="2" type="ORF">CKO45_19185</name>
</gene>
<proteinExistence type="predicted"/>
<dbReference type="RefSeq" id="WP_133221787.1">
    <property type="nucleotide sequence ID" value="NZ_NRSG01000170.1"/>
</dbReference>
<protein>
    <recommendedName>
        <fullName evidence="1">DUF6884 domain-containing protein</fullName>
    </recommendedName>
</protein>
<comment type="caution">
    <text evidence="2">The sequence shown here is derived from an EMBL/GenBank/DDBJ whole genome shotgun (WGS) entry which is preliminary data.</text>
</comment>
<name>A0ABS1D1P4_9PROT</name>
<dbReference type="EMBL" id="NRSG01000170">
    <property type="protein sequence ID" value="MBK1660355.1"/>
    <property type="molecule type" value="Genomic_DNA"/>
</dbReference>
<reference evidence="2 3" key="1">
    <citation type="journal article" date="2020" name="Microorganisms">
        <title>Osmotic Adaptation and Compatible Solute Biosynthesis of Phototrophic Bacteria as Revealed from Genome Analyses.</title>
        <authorList>
            <person name="Imhoff J.F."/>
            <person name="Rahn T."/>
            <person name="Kunzel S."/>
            <person name="Keller A."/>
            <person name="Neulinger S.C."/>
        </authorList>
    </citation>
    <scope>NUCLEOTIDE SEQUENCE [LARGE SCALE GENOMIC DNA]</scope>
    <source>
        <strain evidence="2 3">DSM 15382</strain>
    </source>
</reference>
<evidence type="ECO:0000313" key="3">
    <source>
        <dbReference type="Proteomes" id="UP000697995"/>
    </source>
</evidence>
<organism evidence="2 3">
    <name type="scientific">Paracraurococcus ruber</name>
    <dbReference type="NCBI Taxonomy" id="77675"/>
    <lineage>
        <taxon>Bacteria</taxon>
        <taxon>Pseudomonadati</taxon>
        <taxon>Pseudomonadota</taxon>
        <taxon>Alphaproteobacteria</taxon>
        <taxon>Acetobacterales</taxon>
        <taxon>Roseomonadaceae</taxon>
        <taxon>Paracraurococcus</taxon>
    </lineage>
</organism>
<evidence type="ECO:0000259" key="1">
    <source>
        <dbReference type="Pfam" id="PF21818"/>
    </source>
</evidence>
<sequence>MSGTCHLVSCVGMKLHRAAPARDLYVSPWFRMARRYAETRGDIWFILSAEHGLVHPDKVLDPYDRTLLTMPVGARRAWATLVEAQMRDVLPACIPVIVVLAGARYREFLGEPLSRHADRVEVPMQGLGIGKQLGWLKHALAG</sequence>